<dbReference type="SUPFAM" id="SSF52540">
    <property type="entry name" value="P-loop containing nucleoside triphosphate hydrolases"/>
    <property type="match status" value="2"/>
</dbReference>
<comment type="caution">
    <text evidence="2">The sequence shown here is derived from an EMBL/GenBank/DDBJ whole genome shotgun (WGS) entry which is preliminary data.</text>
</comment>
<evidence type="ECO:0000313" key="2">
    <source>
        <dbReference type="EMBL" id="GAA5059974.1"/>
    </source>
</evidence>
<dbReference type="EMBL" id="BAABJM010000004">
    <property type="protein sequence ID" value="GAA5059974.1"/>
    <property type="molecule type" value="Genomic_DNA"/>
</dbReference>
<evidence type="ECO:0008006" key="4">
    <source>
        <dbReference type="Google" id="ProtNLM"/>
    </source>
</evidence>
<evidence type="ECO:0000256" key="1">
    <source>
        <dbReference type="SAM" id="MobiDB-lite"/>
    </source>
</evidence>
<sequence>MPEDKPKLYGLQSITGRLLEQLLARSEGRSRKLPVIVALGPRGSGKTALLRNAADRCERIPHVYFDFDDHDSDPKGVLGGLAFGLSKRWYQFGRIAFPQLWLCLLVVGSTLEGAPTNRRRALRELGEIMADDQPVEQNREAIVQLVRWTGSIVPGLPAWLAPAADGLLRGLGWFDRRRLLQRLPRMDGIPGTGPDMLADLAKWDSNNDADLAAVNKLFMDAFLNDLRRAYSGFNRTRRTLNCVVLLDNVHTVSGQKFLIALQAARRTARDDWDPMVVIATSRTWMPHLSDSWHRPGGHRSSDDDYRRPRGHLTNGHSWPAPRKPTDVDTDWPRGTEPECPWSPWYLLDLSQLAAQDITDLTVHRFRHANPAITAFVRGLTGGHPGGTATTLQALSALRDIDTDDQRLSVARRIFDLPFPQQATQPSEPTLTPTSMHEHWLEQVMQDFELAADRRDLVTASAASNVDLFYQQDLLDAVPSNGEELLERLRHHLWVRQRRGAVSPDLELNPWLRHILLQELADRPDSDPRNWTMTHALCRAAYQNDGQETAARYHDVAMGNLDSALEYLGRAFAIPGRFDLPAAEAWLTDLDLITSAPSRLAVDEDPIDQVHALVQRSSADEDDALAWLVASLWISNNSVGDPGRTLVRIIKNELQRVAHGHGRGSQLLYDRAERYQ</sequence>
<proteinExistence type="predicted"/>
<accession>A0ABP9KJ60</accession>
<organism evidence="2 3">
    <name type="scientific">Nocardia callitridis</name>
    <dbReference type="NCBI Taxonomy" id="648753"/>
    <lineage>
        <taxon>Bacteria</taxon>
        <taxon>Bacillati</taxon>
        <taxon>Actinomycetota</taxon>
        <taxon>Actinomycetes</taxon>
        <taxon>Mycobacteriales</taxon>
        <taxon>Nocardiaceae</taxon>
        <taxon>Nocardia</taxon>
    </lineage>
</organism>
<evidence type="ECO:0000313" key="3">
    <source>
        <dbReference type="Proteomes" id="UP001500603"/>
    </source>
</evidence>
<dbReference type="Gene3D" id="3.40.50.300">
    <property type="entry name" value="P-loop containing nucleotide triphosphate hydrolases"/>
    <property type="match status" value="1"/>
</dbReference>
<name>A0ABP9KJ60_9NOCA</name>
<feature type="region of interest" description="Disordered" evidence="1">
    <location>
        <begin position="289"/>
        <end position="333"/>
    </location>
</feature>
<dbReference type="Proteomes" id="UP001500603">
    <property type="component" value="Unassembled WGS sequence"/>
</dbReference>
<dbReference type="RefSeq" id="WP_345497173.1">
    <property type="nucleotide sequence ID" value="NZ_BAABJM010000004.1"/>
</dbReference>
<dbReference type="InterPro" id="IPR027417">
    <property type="entry name" value="P-loop_NTPase"/>
</dbReference>
<gene>
    <name evidence="2" type="ORF">GCM10023318_40920</name>
</gene>
<protein>
    <recommendedName>
        <fullName evidence="4">ATP-binding protein</fullName>
    </recommendedName>
</protein>
<keyword evidence="3" id="KW-1185">Reference proteome</keyword>
<feature type="compositionally biased region" description="Basic and acidic residues" evidence="1">
    <location>
        <begin position="323"/>
        <end position="333"/>
    </location>
</feature>
<reference evidence="3" key="1">
    <citation type="journal article" date="2019" name="Int. J. Syst. Evol. Microbiol.">
        <title>The Global Catalogue of Microorganisms (GCM) 10K type strain sequencing project: providing services to taxonomists for standard genome sequencing and annotation.</title>
        <authorList>
            <consortium name="The Broad Institute Genomics Platform"/>
            <consortium name="The Broad Institute Genome Sequencing Center for Infectious Disease"/>
            <person name="Wu L."/>
            <person name="Ma J."/>
        </authorList>
    </citation>
    <scope>NUCLEOTIDE SEQUENCE [LARGE SCALE GENOMIC DNA]</scope>
    <source>
        <strain evidence="3">JCM 18298</strain>
    </source>
</reference>